<evidence type="ECO:0000256" key="7">
    <source>
        <dbReference type="ARBA" id="ARBA00023242"/>
    </source>
</evidence>
<comment type="subcellular location">
    <subcellularLocation>
        <location evidence="1">Nucleus</location>
        <location evidence="1">Nuclear pore complex</location>
    </subcellularLocation>
</comment>
<dbReference type="GO" id="GO:0006406">
    <property type="term" value="P:mRNA export from nucleus"/>
    <property type="evidence" value="ECO:0007669"/>
    <property type="project" value="TreeGrafter"/>
</dbReference>
<organism evidence="9">
    <name type="scientific">Auxenochlorella protothecoides</name>
    <name type="common">Green microalga</name>
    <name type="synonym">Chlorella protothecoides</name>
    <dbReference type="NCBI Taxonomy" id="3075"/>
    <lineage>
        <taxon>Eukaryota</taxon>
        <taxon>Viridiplantae</taxon>
        <taxon>Chlorophyta</taxon>
        <taxon>core chlorophytes</taxon>
        <taxon>Trebouxiophyceae</taxon>
        <taxon>Chlorellales</taxon>
        <taxon>Chlorellaceae</taxon>
        <taxon>Auxenochlorella</taxon>
    </lineage>
</organism>
<gene>
    <name evidence="9" type="ORF">g.10319</name>
</gene>
<dbReference type="GO" id="GO:0000055">
    <property type="term" value="P:ribosomal large subunit export from nucleus"/>
    <property type="evidence" value="ECO:0007669"/>
    <property type="project" value="InterPro"/>
</dbReference>
<feature type="non-terminal residue" evidence="9">
    <location>
        <position position="1"/>
    </location>
</feature>
<name>A0A1D1ZMS6_AUXPR</name>
<keyword evidence="4" id="KW-0653">Protein transport</keyword>
<dbReference type="GO" id="GO:0000056">
    <property type="term" value="P:ribosomal small subunit export from nucleus"/>
    <property type="evidence" value="ECO:0007669"/>
    <property type="project" value="InterPro"/>
</dbReference>
<feature type="compositionally biased region" description="Gly residues" evidence="8">
    <location>
        <begin position="461"/>
        <end position="476"/>
    </location>
</feature>
<dbReference type="GO" id="GO:0005643">
    <property type="term" value="C:nuclear pore"/>
    <property type="evidence" value="ECO:0007669"/>
    <property type="project" value="UniProtKB-SubCell"/>
</dbReference>
<evidence type="ECO:0000256" key="8">
    <source>
        <dbReference type="SAM" id="MobiDB-lite"/>
    </source>
</evidence>
<protein>
    <submittedName>
        <fullName evidence="9">Uncharacterized protein</fullName>
    </submittedName>
</protein>
<dbReference type="EMBL" id="GDKF01010481">
    <property type="protein sequence ID" value="JAT68141.1"/>
    <property type="molecule type" value="Transcribed_RNA"/>
</dbReference>
<keyword evidence="2" id="KW-0813">Transport</keyword>
<sequence>AGQAHRDPAGPHAAVHLHPHPALGVDVQHLSCSPCGTLAAVAGTSRETPELSELWAVSLHAPAAPRAGSATPPPASAVAVDRGLFAARPGLRVLQLAWHPLGDGHLAVLTSDAAWRLYCLDEPSVPEQTLELSLGSRHALGLGGSAERPTAFAFGPAEAWDRFALYFLSNRSNIFRVCPVVPFGCRVPSASLAALGEDLGEADEATHSWLQRAFAAGTRSGVAMAQRHALGAHVPVLVGPLRVATPGEGPLPAGFAGLWGDSGAVAEDLLLARFAPGCSAICVAAASGGVAAGVLASPARPAWQEGRPQCLAGPGGRLDAVRSQLGPGTADPGQGPGLLVLDLVRLHADGPQSHDSREEGEPAGRSVRLLGDPAARERVHVLLRGGGCFALDLAWLPRLAADAGGEAGAAPGEALPALGVRRLAGAGAGGTADACVVGDALVGTGLVLVGCDGGARLLRTGGEGESGRGGGGGEAGDGSLAPQPGAGRAGVDGPACQPDAQSPLEEVIGGPRAAKLPLPIGDAAAPEACQRGLAAAAAALRAGGGHVEFAHQAHHDIMQALAALPGEAEAQWERVGALREALAGCEARAAALTQRADAALRLQDVLNERCALLAALHWRAGACGSRADAAFERHALPRLEAGAAGARREADALAARGAALARRGVGTSQAALAVTPPLIGHYQLRRLREGLARQEAGLSGMLAGLGALERALAQAGA</sequence>
<keyword evidence="3" id="KW-0509">mRNA transport</keyword>
<evidence type="ECO:0000313" key="9">
    <source>
        <dbReference type="EMBL" id="JAT68141.1"/>
    </source>
</evidence>
<reference evidence="9" key="1">
    <citation type="submission" date="2015-08" db="EMBL/GenBank/DDBJ databases">
        <authorList>
            <person name="Babu N.S."/>
            <person name="Beckwith C.J."/>
            <person name="Beseler K.G."/>
            <person name="Brison A."/>
            <person name="Carone J.V."/>
            <person name="Caskin T.P."/>
            <person name="Diamond M."/>
            <person name="Durham M.E."/>
            <person name="Foxe J.M."/>
            <person name="Go M."/>
            <person name="Henderson B.A."/>
            <person name="Jones I.B."/>
            <person name="McGettigan J.A."/>
            <person name="Micheletti S.J."/>
            <person name="Nasrallah M.E."/>
            <person name="Ortiz D."/>
            <person name="Piller C.R."/>
            <person name="Privatt S.R."/>
            <person name="Schneider S.L."/>
            <person name="Sharp S."/>
            <person name="Smith T.C."/>
            <person name="Stanton J.D."/>
            <person name="Ullery H.E."/>
            <person name="Wilson R.J."/>
            <person name="Serrano M.G."/>
            <person name="Buck G."/>
            <person name="Lee V."/>
            <person name="Wang Y."/>
            <person name="Carvalho R."/>
            <person name="Voegtly L."/>
            <person name="Shi R."/>
            <person name="Duckworth R."/>
            <person name="Johnson A."/>
            <person name="Loviza R."/>
            <person name="Walstead R."/>
            <person name="Shah Z."/>
            <person name="Kiflezghi M."/>
            <person name="Wade K."/>
            <person name="Ball S.L."/>
            <person name="Bradley K.W."/>
            <person name="Asai D.J."/>
            <person name="Bowman C.A."/>
            <person name="Russell D.A."/>
            <person name="Pope W.H."/>
            <person name="Jacobs-Sera D."/>
            <person name="Hendrix R.W."/>
            <person name="Hatfull G.F."/>
        </authorList>
    </citation>
    <scope>NUCLEOTIDE SEQUENCE</scope>
</reference>
<evidence type="ECO:0000256" key="6">
    <source>
        <dbReference type="ARBA" id="ARBA00023132"/>
    </source>
</evidence>
<dbReference type="PANTHER" id="PTHR13257">
    <property type="entry name" value="NUCLEOPORIN NUP84-RELATED"/>
    <property type="match status" value="1"/>
</dbReference>
<evidence type="ECO:0000256" key="4">
    <source>
        <dbReference type="ARBA" id="ARBA00022927"/>
    </source>
</evidence>
<dbReference type="GO" id="GO:0006606">
    <property type="term" value="P:protein import into nucleus"/>
    <property type="evidence" value="ECO:0007669"/>
    <property type="project" value="TreeGrafter"/>
</dbReference>
<keyword evidence="5" id="KW-0811">Translocation</keyword>
<dbReference type="PANTHER" id="PTHR13257:SF0">
    <property type="entry name" value="NUCLEAR PORE COMPLEX PROTEIN NUP88"/>
    <property type="match status" value="1"/>
</dbReference>
<keyword evidence="6" id="KW-0906">Nuclear pore complex</keyword>
<evidence type="ECO:0000256" key="3">
    <source>
        <dbReference type="ARBA" id="ARBA00022816"/>
    </source>
</evidence>
<dbReference type="GO" id="GO:0017056">
    <property type="term" value="F:structural constituent of nuclear pore"/>
    <property type="evidence" value="ECO:0007669"/>
    <property type="project" value="InterPro"/>
</dbReference>
<feature type="region of interest" description="Disordered" evidence="8">
    <location>
        <begin position="461"/>
        <end position="502"/>
    </location>
</feature>
<evidence type="ECO:0000256" key="2">
    <source>
        <dbReference type="ARBA" id="ARBA00022448"/>
    </source>
</evidence>
<dbReference type="AlphaFoldDB" id="A0A1D1ZMS6"/>
<keyword evidence="7" id="KW-0539">Nucleus</keyword>
<accession>A0A1D1ZMS6</accession>
<proteinExistence type="predicted"/>
<evidence type="ECO:0000256" key="5">
    <source>
        <dbReference type="ARBA" id="ARBA00023010"/>
    </source>
</evidence>
<evidence type="ECO:0000256" key="1">
    <source>
        <dbReference type="ARBA" id="ARBA00004567"/>
    </source>
</evidence>
<dbReference type="InterPro" id="IPR037700">
    <property type="entry name" value="NUP88/NUP82"/>
</dbReference>